<feature type="transmembrane region" description="Helical" evidence="1">
    <location>
        <begin position="69"/>
        <end position="97"/>
    </location>
</feature>
<organism evidence="2 3">
    <name type="scientific">Allacma fusca</name>
    <dbReference type="NCBI Taxonomy" id="39272"/>
    <lineage>
        <taxon>Eukaryota</taxon>
        <taxon>Metazoa</taxon>
        <taxon>Ecdysozoa</taxon>
        <taxon>Arthropoda</taxon>
        <taxon>Hexapoda</taxon>
        <taxon>Collembola</taxon>
        <taxon>Symphypleona</taxon>
        <taxon>Sminthuridae</taxon>
        <taxon>Allacma</taxon>
    </lineage>
</organism>
<name>A0A8J2KH92_9HEXA</name>
<sequence length="258" mass="29029">LLNSPNVQKRILTANLFLIFSGICFPLMILYIPWYISVRPFPPNIFLIELPIDTSEKLGFAVLSYALNMFFYVVAVVLLAGFFLLLLPGLLIIYLVLETIGNQGVQTNPKSNSHPIVCHAPIYQALQVVIAYFNSQSFLTLVGQTLCILYSIISLLLITKFATTFMEIVVGLITALFNIHAAFLLNFYLGRIFELSKNLLMTWERQKGRDKLSKLTLRAMHPLKIRCGCINYFDGGNVITVGQIITENYISILLTIIG</sequence>
<keyword evidence="1" id="KW-0812">Transmembrane</keyword>
<protein>
    <submittedName>
        <fullName evidence="2">Uncharacterized protein</fullName>
    </submittedName>
</protein>
<keyword evidence="1" id="KW-0472">Membrane</keyword>
<evidence type="ECO:0000256" key="1">
    <source>
        <dbReference type="SAM" id="Phobius"/>
    </source>
</evidence>
<feature type="non-terminal residue" evidence="2">
    <location>
        <position position="1"/>
    </location>
</feature>
<comment type="caution">
    <text evidence="2">The sequence shown here is derived from an EMBL/GenBank/DDBJ whole genome shotgun (WGS) entry which is preliminary data.</text>
</comment>
<dbReference type="EMBL" id="CAJVCH010407090">
    <property type="protein sequence ID" value="CAG7817921.1"/>
    <property type="molecule type" value="Genomic_DNA"/>
</dbReference>
<keyword evidence="3" id="KW-1185">Reference proteome</keyword>
<evidence type="ECO:0000313" key="2">
    <source>
        <dbReference type="EMBL" id="CAG7817921.1"/>
    </source>
</evidence>
<feature type="transmembrane region" description="Helical" evidence="1">
    <location>
        <begin position="12"/>
        <end position="36"/>
    </location>
</feature>
<reference evidence="2" key="1">
    <citation type="submission" date="2021-06" db="EMBL/GenBank/DDBJ databases">
        <authorList>
            <person name="Hodson N. C."/>
            <person name="Mongue J. A."/>
            <person name="Jaron S. K."/>
        </authorList>
    </citation>
    <scope>NUCLEOTIDE SEQUENCE</scope>
</reference>
<keyword evidence="1" id="KW-1133">Transmembrane helix</keyword>
<feature type="transmembrane region" description="Helical" evidence="1">
    <location>
        <begin position="168"/>
        <end position="189"/>
    </location>
</feature>
<dbReference type="Proteomes" id="UP000708208">
    <property type="component" value="Unassembled WGS sequence"/>
</dbReference>
<evidence type="ECO:0000313" key="3">
    <source>
        <dbReference type="Proteomes" id="UP000708208"/>
    </source>
</evidence>
<dbReference type="AlphaFoldDB" id="A0A8J2KH92"/>
<feature type="transmembrane region" description="Helical" evidence="1">
    <location>
        <begin position="138"/>
        <end position="162"/>
    </location>
</feature>
<accession>A0A8J2KH92</accession>
<gene>
    <name evidence="2" type="ORF">AFUS01_LOCUS28458</name>
</gene>
<proteinExistence type="predicted"/>